<keyword evidence="3 12" id="KW-0028">Amino-acid biosynthesis</keyword>
<evidence type="ECO:0000256" key="11">
    <source>
        <dbReference type="ARBA" id="ARBA00061188"/>
    </source>
</evidence>
<reference evidence="15 16" key="1">
    <citation type="submission" date="2018-06" db="EMBL/GenBank/DDBJ databases">
        <title>Nitrincola tibetense sp. nov., isolated from Lake XuguoCo on Tibetan Plateau.</title>
        <authorList>
            <person name="Xing P."/>
        </authorList>
    </citation>
    <scope>NUCLEOTIDE SEQUENCE [LARGE SCALE GENOMIC DNA]</scope>
    <source>
        <strain evidence="16">xg18</strain>
    </source>
</reference>
<keyword evidence="8 12" id="KW-0460">Magnesium</keyword>
<feature type="binding site" evidence="12">
    <location>
        <begin position="85"/>
        <end position="86"/>
    </location>
    <ligand>
        <name>5-phospho-alpha-D-ribose 1-diphosphate</name>
        <dbReference type="ChEBI" id="CHEBI:58017"/>
    </ligand>
</feature>
<evidence type="ECO:0000256" key="10">
    <source>
        <dbReference type="ARBA" id="ARBA00052328"/>
    </source>
</evidence>
<dbReference type="FunFam" id="3.40.1030.10:FF:000002">
    <property type="entry name" value="Anthranilate phosphoribosyltransferase"/>
    <property type="match status" value="1"/>
</dbReference>
<keyword evidence="9 12" id="KW-0057">Aromatic amino acid biosynthesis</keyword>
<comment type="catalytic activity">
    <reaction evidence="10 12">
        <text>N-(5-phospho-beta-D-ribosyl)anthranilate + diphosphate = 5-phospho-alpha-D-ribose 1-diphosphate + anthranilate</text>
        <dbReference type="Rhea" id="RHEA:11768"/>
        <dbReference type="ChEBI" id="CHEBI:16567"/>
        <dbReference type="ChEBI" id="CHEBI:18277"/>
        <dbReference type="ChEBI" id="CHEBI:33019"/>
        <dbReference type="ChEBI" id="CHEBI:58017"/>
        <dbReference type="EC" id="2.4.2.18"/>
    </reaction>
</comment>
<dbReference type="GO" id="GO:0004048">
    <property type="term" value="F:anthranilate phosphoribosyltransferase activity"/>
    <property type="evidence" value="ECO:0007669"/>
    <property type="project" value="UniProtKB-UniRule"/>
</dbReference>
<feature type="binding site" evidence="12">
    <location>
        <position position="113"/>
    </location>
    <ligand>
        <name>anthranilate</name>
        <dbReference type="ChEBI" id="CHEBI:16567"/>
        <label>1</label>
    </ligand>
</feature>
<comment type="function">
    <text evidence="12">Catalyzes the transfer of the phosphoribosyl group of 5-phosphorylribose-1-pyrophosphate (PRPP) to anthranilate to yield N-(5'-phosphoribosyl)-anthranilate (PRA).</text>
</comment>
<proteinExistence type="inferred from homology"/>
<accession>A0A364NLD9</accession>
<dbReference type="OrthoDB" id="9806430at2"/>
<dbReference type="InterPro" id="IPR036320">
    <property type="entry name" value="Glycosyl_Trfase_fam3_N_dom_sf"/>
</dbReference>
<dbReference type="Pfam" id="PF02885">
    <property type="entry name" value="Glycos_trans_3N"/>
    <property type="match status" value="1"/>
</dbReference>
<keyword evidence="5 12" id="KW-0808">Transferase</keyword>
<dbReference type="EC" id="2.4.2.18" evidence="12"/>
<dbReference type="Pfam" id="PF00591">
    <property type="entry name" value="Glycos_transf_3"/>
    <property type="match status" value="1"/>
</dbReference>
<protein>
    <recommendedName>
        <fullName evidence="12">Anthranilate phosphoribosyltransferase</fullName>
        <ecNumber evidence="12">2.4.2.18</ecNumber>
    </recommendedName>
</protein>
<sequence length="348" mass="36618">MNIQQALARVVEHLDLSRAEMVDVMRQVMTGQCTESQITAFLVALRMKSESIDEITGAAQVMRELAVPVIPTTEKRLVDIVGTGGDGANLFNISSASAFVAAAAGVKVAKHGNRAVSSSSGSADVLESSGIFLGITPDEVAQCIDEVGVGFMFAPSHHGAMKHAIGARKSLGLRTLFNILGPMTNPAGVKHQVIGVFSEKLCRPMAEVMQQLGAEHILVVHAADGLDEISLATHTHVAELRDGQVTEYSITPEELGVESQSLIGLEVKSAADSLLIIQNAFSGGADKVSSKAKSIVALNAGAAIWLGGEADSHQEGVVKAFEMMDQGLALKKMTALAEFSQQFNKGES</sequence>
<evidence type="ECO:0000259" key="13">
    <source>
        <dbReference type="Pfam" id="PF00591"/>
    </source>
</evidence>
<feature type="binding site" evidence="12">
    <location>
        <begin position="110"/>
        <end position="118"/>
    </location>
    <ligand>
        <name>5-phospho-alpha-D-ribose 1-diphosphate</name>
        <dbReference type="ChEBI" id="CHEBI:58017"/>
    </ligand>
</feature>
<comment type="pathway">
    <text evidence="1 12">Amino-acid biosynthesis; L-tryptophan biosynthesis; L-tryptophan from chorismate: step 2/5.</text>
</comment>
<feature type="binding site" evidence="12">
    <location>
        <position position="228"/>
    </location>
    <ligand>
        <name>Mg(2+)</name>
        <dbReference type="ChEBI" id="CHEBI:18420"/>
        <label>1</label>
    </ligand>
</feature>
<feature type="binding site" evidence="12">
    <location>
        <position position="168"/>
    </location>
    <ligand>
        <name>anthranilate</name>
        <dbReference type="ChEBI" id="CHEBI:16567"/>
        <label>2</label>
    </ligand>
</feature>
<keyword evidence="4 12" id="KW-0328">Glycosyltransferase</keyword>
<dbReference type="NCBIfam" id="TIGR01245">
    <property type="entry name" value="trpD"/>
    <property type="match status" value="1"/>
</dbReference>
<comment type="similarity">
    <text evidence="12">Belongs to the anthranilate phosphoribosyltransferase family.</text>
</comment>
<comment type="similarity">
    <text evidence="11">In the C-terminal section; belongs to the anthranilate phosphoribosyltransferase family.</text>
</comment>
<dbReference type="Gene3D" id="3.40.1030.10">
    <property type="entry name" value="Nucleoside phosphorylase/phosphoribosyltransferase catalytic domain"/>
    <property type="match status" value="1"/>
</dbReference>
<evidence type="ECO:0000256" key="9">
    <source>
        <dbReference type="ARBA" id="ARBA00023141"/>
    </source>
</evidence>
<feature type="binding site" evidence="12">
    <location>
        <position position="227"/>
    </location>
    <ligand>
        <name>Mg(2+)</name>
        <dbReference type="ChEBI" id="CHEBI:18420"/>
        <label>2</label>
    </ligand>
</feature>
<dbReference type="GO" id="GO:0005829">
    <property type="term" value="C:cytosol"/>
    <property type="evidence" value="ECO:0007669"/>
    <property type="project" value="TreeGrafter"/>
</dbReference>
<dbReference type="GO" id="GO:0000287">
    <property type="term" value="F:magnesium ion binding"/>
    <property type="evidence" value="ECO:0007669"/>
    <property type="project" value="UniProtKB-UniRule"/>
</dbReference>
<dbReference type="UniPathway" id="UPA00035">
    <property type="reaction ID" value="UER00041"/>
</dbReference>
<feature type="domain" description="Glycosyl transferase family 3" evidence="13">
    <location>
        <begin position="75"/>
        <end position="330"/>
    </location>
</feature>
<evidence type="ECO:0000256" key="5">
    <source>
        <dbReference type="ARBA" id="ARBA00022679"/>
    </source>
</evidence>
<dbReference type="InterPro" id="IPR005940">
    <property type="entry name" value="Anthranilate_Pribosyl_Tfrase"/>
</dbReference>
<evidence type="ECO:0000313" key="16">
    <source>
        <dbReference type="Proteomes" id="UP000250744"/>
    </source>
</evidence>
<dbReference type="PANTHER" id="PTHR43285">
    <property type="entry name" value="ANTHRANILATE PHOSPHORIBOSYLTRANSFERASE"/>
    <property type="match status" value="1"/>
</dbReference>
<evidence type="ECO:0000256" key="7">
    <source>
        <dbReference type="ARBA" id="ARBA00022822"/>
    </source>
</evidence>
<dbReference type="Gene3D" id="1.20.970.10">
    <property type="entry name" value="Transferase, Pyrimidine Nucleoside Phosphorylase, Chain C"/>
    <property type="match status" value="1"/>
</dbReference>
<dbReference type="SUPFAM" id="SSF52418">
    <property type="entry name" value="Nucleoside phosphorylase/phosphoribosyltransferase catalytic domain"/>
    <property type="match status" value="1"/>
</dbReference>
<name>A0A364NLD9_9GAMM</name>
<evidence type="ECO:0000256" key="8">
    <source>
        <dbReference type="ARBA" id="ARBA00022842"/>
    </source>
</evidence>
<feature type="binding site" evidence="12">
    <location>
        <position position="122"/>
    </location>
    <ligand>
        <name>5-phospho-alpha-D-ribose 1-diphosphate</name>
        <dbReference type="ChEBI" id="CHEBI:58017"/>
    </ligand>
</feature>
<keyword evidence="6 12" id="KW-0479">Metal-binding</keyword>
<organism evidence="15 16">
    <name type="scientific">Nitrincola tibetensis</name>
    <dbReference type="NCBI Taxonomy" id="2219697"/>
    <lineage>
        <taxon>Bacteria</taxon>
        <taxon>Pseudomonadati</taxon>
        <taxon>Pseudomonadota</taxon>
        <taxon>Gammaproteobacteria</taxon>
        <taxon>Oceanospirillales</taxon>
        <taxon>Oceanospirillaceae</taxon>
        <taxon>Nitrincola</taxon>
    </lineage>
</organism>
<dbReference type="HAMAP" id="MF_00211">
    <property type="entry name" value="TrpD"/>
    <property type="match status" value="1"/>
</dbReference>
<feature type="binding site" evidence="12">
    <location>
        <begin position="92"/>
        <end position="95"/>
    </location>
    <ligand>
        <name>5-phospho-alpha-D-ribose 1-diphosphate</name>
        <dbReference type="ChEBI" id="CHEBI:58017"/>
    </ligand>
</feature>
<dbReference type="InterPro" id="IPR000312">
    <property type="entry name" value="Glycosyl_Trfase_fam3"/>
</dbReference>
<comment type="subunit">
    <text evidence="2 12">Homodimer.</text>
</comment>
<dbReference type="RefSeq" id="WP_112159302.1">
    <property type="nucleotide sequence ID" value="NZ_QKRX01000007.1"/>
</dbReference>
<dbReference type="InterPro" id="IPR035902">
    <property type="entry name" value="Nuc_phospho_transferase"/>
</dbReference>
<feature type="domain" description="Glycosyl transferase family 3 N-terminal" evidence="14">
    <location>
        <begin position="4"/>
        <end position="66"/>
    </location>
</feature>
<feature type="binding site" evidence="12">
    <location>
        <position position="94"/>
    </location>
    <ligand>
        <name>Mg(2+)</name>
        <dbReference type="ChEBI" id="CHEBI:18420"/>
        <label>1</label>
    </ligand>
</feature>
<evidence type="ECO:0000256" key="2">
    <source>
        <dbReference type="ARBA" id="ARBA00011738"/>
    </source>
</evidence>
<keyword evidence="16" id="KW-1185">Reference proteome</keyword>
<feature type="binding site" evidence="12">
    <location>
        <position position="82"/>
    </location>
    <ligand>
        <name>5-phospho-alpha-D-ribose 1-diphosphate</name>
        <dbReference type="ChEBI" id="CHEBI:58017"/>
    </ligand>
</feature>
<evidence type="ECO:0000256" key="12">
    <source>
        <dbReference type="HAMAP-Rule" id="MF_00211"/>
    </source>
</evidence>
<evidence type="ECO:0000259" key="14">
    <source>
        <dbReference type="Pfam" id="PF02885"/>
    </source>
</evidence>
<dbReference type="SUPFAM" id="SSF47648">
    <property type="entry name" value="Nucleoside phosphorylase/phosphoribosyltransferase N-terminal domain"/>
    <property type="match status" value="1"/>
</dbReference>
<feature type="binding site" evidence="12">
    <location>
        <position position="228"/>
    </location>
    <ligand>
        <name>Mg(2+)</name>
        <dbReference type="ChEBI" id="CHEBI:18420"/>
        <label>2</label>
    </ligand>
</feature>
<evidence type="ECO:0000256" key="1">
    <source>
        <dbReference type="ARBA" id="ARBA00004907"/>
    </source>
</evidence>
<feature type="binding site" evidence="12">
    <location>
        <position position="82"/>
    </location>
    <ligand>
        <name>anthranilate</name>
        <dbReference type="ChEBI" id="CHEBI:16567"/>
        <label>1</label>
    </ligand>
</feature>
<dbReference type="FunFam" id="1.20.970.10:FF:000006">
    <property type="entry name" value="Anthranilate phosphoribosyltransferase"/>
    <property type="match status" value="1"/>
</dbReference>
<dbReference type="AlphaFoldDB" id="A0A364NLD9"/>
<evidence type="ECO:0000256" key="6">
    <source>
        <dbReference type="ARBA" id="ARBA00022723"/>
    </source>
</evidence>
<comment type="caution">
    <text evidence="15">The sequence shown here is derived from an EMBL/GenBank/DDBJ whole genome shotgun (WGS) entry which is preliminary data.</text>
</comment>
<dbReference type="Proteomes" id="UP000250744">
    <property type="component" value="Unassembled WGS sequence"/>
</dbReference>
<dbReference type="PANTHER" id="PTHR43285:SF2">
    <property type="entry name" value="ANTHRANILATE PHOSPHORIBOSYLTRANSFERASE"/>
    <property type="match status" value="1"/>
</dbReference>
<dbReference type="EMBL" id="QKRX01000007">
    <property type="protein sequence ID" value="RAU17810.1"/>
    <property type="molecule type" value="Genomic_DNA"/>
</dbReference>
<evidence type="ECO:0000313" key="15">
    <source>
        <dbReference type="EMBL" id="RAU17810.1"/>
    </source>
</evidence>
<comment type="cofactor">
    <cofactor evidence="12">
        <name>Mg(2+)</name>
        <dbReference type="ChEBI" id="CHEBI:18420"/>
    </cofactor>
    <text evidence="12">Binds 2 magnesium ions per monomer.</text>
</comment>
<keyword evidence="7 12" id="KW-0822">Tryptophan biosynthesis</keyword>
<dbReference type="GO" id="GO:0000162">
    <property type="term" value="P:L-tryptophan biosynthetic process"/>
    <property type="evidence" value="ECO:0007669"/>
    <property type="project" value="UniProtKB-UniRule"/>
</dbReference>
<evidence type="ECO:0000256" key="4">
    <source>
        <dbReference type="ARBA" id="ARBA00022676"/>
    </source>
</evidence>
<gene>
    <name evidence="12 15" type="primary">trpD</name>
    <name evidence="15" type="ORF">DN062_10570</name>
</gene>
<comment type="caution">
    <text evidence="12">Lacks conserved residue(s) required for the propagation of feature annotation.</text>
</comment>
<dbReference type="InterPro" id="IPR017459">
    <property type="entry name" value="Glycosyl_Trfase_fam3_N_dom"/>
</dbReference>
<evidence type="ECO:0000256" key="3">
    <source>
        <dbReference type="ARBA" id="ARBA00022605"/>
    </source>
</evidence>